<proteinExistence type="predicted"/>
<evidence type="ECO:0000256" key="1">
    <source>
        <dbReference type="SAM" id="Phobius"/>
    </source>
</evidence>
<feature type="transmembrane region" description="Helical" evidence="1">
    <location>
        <begin position="546"/>
        <end position="571"/>
    </location>
</feature>
<reference evidence="2" key="1">
    <citation type="submission" date="2018-10" db="EMBL/GenBank/DDBJ databases">
        <title>Effector identification in a new, highly contiguous assembly of the strawberry crown rot pathogen Phytophthora cactorum.</title>
        <authorList>
            <person name="Armitage A.D."/>
            <person name="Nellist C.F."/>
            <person name="Bates H."/>
            <person name="Vickerstaff R.J."/>
            <person name="Harrison R.J."/>
        </authorList>
    </citation>
    <scope>NUCLEOTIDE SEQUENCE</scope>
    <source>
        <strain evidence="2">4040</strain>
        <strain evidence="3">P421</strain>
    </source>
</reference>
<sequence>MQSTPEALIAKNHARQLADREKVLERSLPFSWPRFLTGLASLMLVFSDIFRGGLGVQKLETYYPVLHPDEVLGFGTSWNYSVFAATKEEAYSADIKANVWTYKFDSTSITWRAFGEYLEISAFPGCLFYTAQCPEATLNGDVAFRMIDGVVNGVANINKTRKEFMSTNKGPVVLTLRTENEYIDRLHQFLLSNWFNNFNWRTNTALYYSPELLNSINARDICFPTNRGRTRSPHFCQELWTNLDRSCAPSDTTSRAAGLLYVHTMARLRGVQARFPNMTVDLTFLESQEDVQVCRGGFSFTGFRRSDVSTIIRVRDCSSSDCETVFVEDYRYETGLLVSDVTQWYRLVATLRTIGQIYFWLRGIGLILSCYFIYGTQKKVAIWIRLRKARDLFMKVPTQCVVYGSSFPVACYVLAHLLDAPFTYNVLEGHFFSQAGALDIKPQAFVSYAVVQMRCVWIYALAWHVVVTMSTSSKQLHTTKWRNGVTGVPEFLLSAFSSVTLIAQYRSTAFRSAKILRMTQVPSNMGRGWEAAKYQYNYTHRGQGGVTLGGVVIDLKFLVCLLFLVAALWAVHDMWSQLWAYRHNNGKLSDTHCGLVVFTVFEIPDIEYQQCSKPYNRINTVIAILSGLDYFVGSNTAMHEYSPRQALFVVSISRKKKYDCVHGYQAKSSTLVGSFNIT</sequence>
<dbReference type="Proteomes" id="UP000736787">
    <property type="component" value="Unassembled WGS sequence"/>
</dbReference>
<keyword evidence="1" id="KW-0472">Membrane</keyword>
<keyword evidence="1" id="KW-1133">Transmembrane helix</keyword>
<dbReference type="EMBL" id="RCMK01000369">
    <property type="protein sequence ID" value="KAG2933022.1"/>
    <property type="molecule type" value="Genomic_DNA"/>
</dbReference>
<comment type="caution">
    <text evidence="2">The sequence shown here is derived from an EMBL/GenBank/DDBJ whole genome shotgun (WGS) entry which is preliminary data.</text>
</comment>
<protein>
    <submittedName>
        <fullName evidence="2">Uncharacterized protein</fullName>
    </submittedName>
</protein>
<feature type="transmembrane region" description="Helical" evidence="1">
    <location>
        <begin position="357"/>
        <end position="375"/>
    </location>
</feature>
<evidence type="ECO:0000313" key="2">
    <source>
        <dbReference type="EMBL" id="KAG2933022.1"/>
    </source>
</evidence>
<evidence type="ECO:0000313" key="3">
    <source>
        <dbReference type="EMBL" id="KAG3220033.1"/>
    </source>
</evidence>
<accession>A0A8T1KUM0</accession>
<dbReference type="EMBL" id="RCMV01000283">
    <property type="protein sequence ID" value="KAG3220033.1"/>
    <property type="molecule type" value="Genomic_DNA"/>
</dbReference>
<evidence type="ECO:0000313" key="4">
    <source>
        <dbReference type="Proteomes" id="UP000736787"/>
    </source>
</evidence>
<keyword evidence="1" id="KW-0812">Transmembrane</keyword>
<dbReference type="Proteomes" id="UP000760860">
    <property type="component" value="Unassembled WGS sequence"/>
</dbReference>
<feature type="transmembrane region" description="Helical" evidence="1">
    <location>
        <begin position="396"/>
        <end position="418"/>
    </location>
</feature>
<organism evidence="2 4">
    <name type="scientific">Phytophthora cactorum</name>
    <dbReference type="NCBI Taxonomy" id="29920"/>
    <lineage>
        <taxon>Eukaryota</taxon>
        <taxon>Sar</taxon>
        <taxon>Stramenopiles</taxon>
        <taxon>Oomycota</taxon>
        <taxon>Peronosporomycetes</taxon>
        <taxon>Peronosporales</taxon>
        <taxon>Peronosporaceae</taxon>
        <taxon>Phytophthora</taxon>
    </lineage>
</organism>
<gene>
    <name evidence="2" type="ORF">PC117_g12967</name>
    <name evidence="3" type="ORF">PC129_g9193</name>
</gene>
<feature type="transmembrane region" description="Helical" evidence="1">
    <location>
        <begin position="445"/>
        <end position="466"/>
    </location>
</feature>
<name>A0A8T1KUM0_9STRA</name>
<dbReference type="AlphaFoldDB" id="A0A8T1KUM0"/>
<dbReference type="VEuPathDB" id="FungiDB:PC110_g7620"/>